<accession>A0A0D2MY29</accession>
<gene>
    <name evidence="2" type="ORF">MNEG_8900</name>
</gene>
<dbReference type="RefSeq" id="XP_013898080.1">
    <property type="nucleotide sequence ID" value="XM_014042626.1"/>
</dbReference>
<dbReference type="Proteomes" id="UP000054498">
    <property type="component" value="Unassembled WGS sequence"/>
</dbReference>
<proteinExistence type="predicted"/>
<organism evidence="2 3">
    <name type="scientific">Monoraphidium neglectum</name>
    <dbReference type="NCBI Taxonomy" id="145388"/>
    <lineage>
        <taxon>Eukaryota</taxon>
        <taxon>Viridiplantae</taxon>
        <taxon>Chlorophyta</taxon>
        <taxon>core chlorophytes</taxon>
        <taxon>Chlorophyceae</taxon>
        <taxon>CS clade</taxon>
        <taxon>Sphaeropleales</taxon>
        <taxon>Selenastraceae</taxon>
        <taxon>Monoraphidium</taxon>
    </lineage>
</organism>
<reference evidence="2 3" key="1">
    <citation type="journal article" date="2013" name="BMC Genomics">
        <title>Reconstruction of the lipid metabolism for the microalga Monoraphidium neglectum from its genome sequence reveals characteristics suitable for biofuel production.</title>
        <authorList>
            <person name="Bogen C."/>
            <person name="Al-Dilaimi A."/>
            <person name="Albersmeier A."/>
            <person name="Wichmann J."/>
            <person name="Grundmann M."/>
            <person name="Rupp O."/>
            <person name="Lauersen K.J."/>
            <person name="Blifernez-Klassen O."/>
            <person name="Kalinowski J."/>
            <person name="Goesmann A."/>
            <person name="Mussgnug J.H."/>
            <person name="Kruse O."/>
        </authorList>
    </citation>
    <scope>NUCLEOTIDE SEQUENCE [LARGE SCALE GENOMIC DNA]</scope>
    <source>
        <strain evidence="2 3">SAG 48.87</strain>
    </source>
</reference>
<keyword evidence="3" id="KW-1185">Reference proteome</keyword>
<evidence type="ECO:0000313" key="2">
    <source>
        <dbReference type="EMBL" id="KIY99060.1"/>
    </source>
</evidence>
<feature type="compositionally biased region" description="Low complexity" evidence="1">
    <location>
        <begin position="150"/>
        <end position="162"/>
    </location>
</feature>
<dbReference type="KEGG" id="mng:MNEG_8900"/>
<dbReference type="GeneID" id="25741775"/>
<sequence length="309" mass="33505">MLGSKVATAARETWMALWMAVTITRGNDARLVFLADLLAPACISIIGGSDGSEAPAVSAPLPKVLSHLAQVVVQDACELLSSEETDGRRAAEANPIHRFLIQCQESRNVLTQHQQKLKAGAHDYVRPVSTRELVQQLRAELAGMRTMMEQQQQQKQQMQQQQLALNNGSAAAPLSTPSSASPHLMAWVDAPRVNGKSVLQRVTGGDVSLRKGQKLWKLLWRNLILVIQRVAELQLQGSRVCNKTAAAEAAVAGRRERAMTMAVYARHLEGAAAAKAKAARGESGTGNEMGWEVMSERGLWLIGLQCAFA</sequence>
<evidence type="ECO:0000313" key="3">
    <source>
        <dbReference type="Proteomes" id="UP000054498"/>
    </source>
</evidence>
<dbReference type="AlphaFoldDB" id="A0A0D2MY29"/>
<name>A0A0D2MY29_9CHLO</name>
<dbReference type="EMBL" id="KK101970">
    <property type="protein sequence ID" value="KIY99060.1"/>
    <property type="molecule type" value="Genomic_DNA"/>
</dbReference>
<feature type="region of interest" description="Disordered" evidence="1">
    <location>
        <begin position="148"/>
        <end position="178"/>
    </location>
</feature>
<dbReference type="OrthoDB" id="561920at2759"/>
<feature type="compositionally biased region" description="Low complexity" evidence="1">
    <location>
        <begin position="169"/>
        <end position="178"/>
    </location>
</feature>
<protein>
    <submittedName>
        <fullName evidence="2">Uncharacterized protein</fullName>
    </submittedName>
</protein>
<evidence type="ECO:0000256" key="1">
    <source>
        <dbReference type="SAM" id="MobiDB-lite"/>
    </source>
</evidence>